<dbReference type="Pfam" id="PF19562">
    <property type="entry name" value="DUF6084"/>
    <property type="match status" value="1"/>
</dbReference>
<dbReference type="AlphaFoldDB" id="A0A328VHD1"/>
<accession>A0A328VHD1</accession>
<dbReference type="InterPro" id="IPR045730">
    <property type="entry name" value="DUF6084"/>
</dbReference>
<name>A0A328VHD1_9CHLR</name>
<organism evidence="1 2">
    <name type="scientific">Thermogemmatispora tikiterensis</name>
    <dbReference type="NCBI Taxonomy" id="1825093"/>
    <lineage>
        <taxon>Bacteria</taxon>
        <taxon>Bacillati</taxon>
        <taxon>Chloroflexota</taxon>
        <taxon>Ktedonobacteria</taxon>
        <taxon>Thermogemmatisporales</taxon>
        <taxon>Thermogemmatisporaceae</taxon>
        <taxon>Thermogemmatispora</taxon>
    </lineage>
</organism>
<dbReference type="EMBL" id="MCIF01000002">
    <property type="protein sequence ID" value="RAQ96419.1"/>
    <property type="molecule type" value="Genomic_DNA"/>
</dbReference>
<sequence length="219" mass="24705">MPDLDFAIVDAAVPAAAAVPLLLFRLQVSNRVPTQPVQSVVVRAQIQIEAPRRRYSPTAQARLLEVFGEPSRWGETLRSLLWTHAGTVVPAFEERAEVELPVPCTYDFEVVSTKYFAALEDEEGVIPLRFLFSGTIFYEGEGGRLQIAPIPWSKEATFALPLSCWRELIARFYPGSAWLRLQRQVFDRLSAYKLAQGLPTWEETILRLLEAGEQEGRES</sequence>
<reference evidence="1 2" key="1">
    <citation type="submission" date="2016-08" db="EMBL/GenBank/DDBJ databases">
        <title>Analysis of Carbohydrate Active Enzymes in Thermogemmatispora T81 Reveals Carbohydrate Degradation Ability.</title>
        <authorList>
            <person name="Tomazini A."/>
            <person name="Lal S."/>
            <person name="Stott M."/>
            <person name="Henrissat B."/>
            <person name="Polikarpov I."/>
            <person name="Sparling R."/>
            <person name="Levin D.B."/>
        </authorList>
    </citation>
    <scope>NUCLEOTIDE SEQUENCE [LARGE SCALE GENOMIC DNA]</scope>
    <source>
        <strain evidence="1 2">T81</strain>
    </source>
</reference>
<evidence type="ECO:0000313" key="1">
    <source>
        <dbReference type="EMBL" id="RAQ96419.1"/>
    </source>
</evidence>
<dbReference type="Proteomes" id="UP000248706">
    <property type="component" value="Unassembled WGS sequence"/>
</dbReference>
<proteinExistence type="predicted"/>
<dbReference type="OrthoDB" id="115056at2"/>
<protein>
    <submittedName>
        <fullName evidence="1">Uncharacterized protein</fullName>
    </submittedName>
</protein>
<keyword evidence="2" id="KW-1185">Reference proteome</keyword>
<gene>
    <name evidence="1" type="ORF">A4R35_12805</name>
</gene>
<evidence type="ECO:0000313" key="2">
    <source>
        <dbReference type="Proteomes" id="UP000248706"/>
    </source>
</evidence>
<comment type="caution">
    <text evidence="1">The sequence shown here is derived from an EMBL/GenBank/DDBJ whole genome shotgun (WGS) entry which is preliminary data.</text>
</comment>